<comment type="cofactor">
    <cofactor evidence="11">
        <name>Mg(2+)</name>
        <dbReference type="ChEBI" id="CHEBI:18420"/>
    </cofactor>
    <text evidence="11">Binds 1 Mg(2+) ion per subunit.</text>
</comment>
<sequence length="189" mass="20929">MTATPDKPPAARPPPNNVFLIGPMGVGKTTIGRSLADLLHKEFVDLDVEIEKRTGASIPLIFEIEGEDGFRRRESTLLEELTGGENLILATGGGAVLAPGNRERLRDRGVVVYLSAPIETLLERTARDRHRPLLQTPDRRKTLEEILRAREPLYRETAHLVVKSSSRAPTLVAREIIKQLEGVDRDANT</sequence>
<evidence type="ECO:0000256" key="9">
    <source>
        <dbReference type="ARBA" id="ARBA00023141"/>
    </source>
</evidence>
<feature type="binding site" evidence="11">
    <location>
        <position position="93"/>
    </location>
    <ligand>
        <name>substrate</name>
    </ligand>
</feature>
<dbReference type="InterPro" id="IPR027417">
    <property type="entry name" value="P-loop_NTPase"/>
</dbReference>
<evidence type="ECO:0000256" key="10">
    <source>
        <dbReference type="ARBA" id="ARBA00048567"/>
    </source>
</evidence>
<dbReference type="EMBL" id="MFSQ01000123">
    <property type="protein sequence ID" value="OGI38444.1"/>
    <property type="molecule type" value="Genomic_DNA"/>
</dbReference>
<evidence type="ECO:0000256" key="6">
    <source>
        <dbReference type="ARBA" id="ARBA00022741"/>
    </source>
</evidence>
<evidence type="ECO:0000256" key="2">
    <source>
        <dbReference type="ARBA" id="ARBA00006997"/>
    </source>
</evidence>
<keyword evidence="11" id="KW-0460">Magnesium</keyword>
<feature type="binding site" evidence="11">
    <location>
        <position position="131"/>
    </location>
    <ligand>
        <name>ATP</name>
        <dbReference type="ChEBI" id="CHEBI:30616"/>
    </ligand>
</feature>
<proteinExistence type="inferred from homology"/>
<keyword evidence="5 11" id="KW-0808">Transferase</keyword>
<comment type="function">
    <text evidence="11">Catalyzes the specific phosphorylation of the 3-hydroxyl group of shikimic acid using ATP as a cosubstrate.</text>
</comment>
<feature type="binding site" evidence="11">
    <location>
        <begin position="25"/>
        <end position="30"/>
    </location>
    <ligand>
        <name>ATP</name>
        <dbReference type="ChEBI" id="CHEBI:30616"/>
    </ligand>
</feature>
<comment type="caution">
    <text evidence="12">The sequence shown here is derived from an EMBL/GenBank/DDBJ whole genome shotgun (WGS) entry which is preliminary data.</text>
</comment>
<dbReference type="PRINTS" id="PR01100">
    <property type="entry name" value="SHIKIMTKNASE"/>
</dbReference>
<dbReference type="UniPathway" id="UPA00053">
    <property type="reaction ID" value="UER00088"/>
</dbReference>
<evidence type="ECO:0000313" key="13">
    <source>
        <dbReference type="Proteomes" id="UP000178379"/>
    </source>
</evidence>
<dbReference type="STRING" id="1817756.A2140_09310"/>
<dbReference type="HAMAP" id="MF_00109">
    <property type="entry name" value="Shikimate_kinase"/>
    <property type="match status" value="1"/>
</dbReference>
<dbReference type="SUPFAM" id="SSF52540">
    <property type="entry name" value="P-loop containing nucleoside triphosphate hydrolases"/>
    <property type="match status" value="1"/>
</dbReference>
<name>A0A1F6SZZ4_9PROT</name>
<protein>
    <recommendedName>
        <fullName evidence="3 11">Shikimate kinase</fullName>
        <shortName evidence="11">SK</shortName>
        <ecNumber evidence="3 11">2.7.1.71</ecNumber>
    </recommendedName>
</protein>
<evidence type="ECO:0000256" key="7">
    <source>
        <dbReference type="ARBA" id="ARBA00022777"/>
    </source>
</evidence>
<evidence type="ECO:0000256" key="5">
    <source>
        <dbReference type="ARBA" id="ARBA00022679"/>
    </source>
</evidence>
<comment type="subcellular location">
    <subcellularLocation>
        <location evidence="11">Cytoplasm</location>
    </subcellularLocation>
</comment>
<keyword evidence="4 11" id="KW-0028">Amino-acid biosynthesis</keyword>
<evidence type="ECO:0000256" key="11">
    <source>
        <dbReference type="HAMAP-Rule" id="MF_00109"/>
    </source>
</evidence>
<comment type="similarity">
    <text evidence="2 11">Belongs to the shikimate kinase family.</text>
</comment>
<dbReference type="NCBIfam" id="NF003456">
    <property type="entry name" value="PRK05057.1"/>
    <property type="match status" value="1"/>
</dbReference>
<dbReference type="Proteomes" id="UP000178379">
    <property type="component" value="Unassembled WGS sequence"/>
</dbReference>
<comment type="catalytic activity">
    <reaction evidence="10 11">
        <text>shikimate + ATP = 3-phosphoshikimate + ADP + H(+)</text>
        <dbReference type="Rhea" id="RHEA:13121"/>
        <dbReference type="ChEBI" id="CHEBI:15378"/>
        <dbReference type="ChEBI" id="CHEBI:30616"/>
        <dbReference type="ChEBI" id="CHEBI:36208"/>
        <dbReference type="ChEBI" id="CHEBI:145989"/>
        <dbReference type="ChEBI" id="CHEBI:456216"/>
        <dbReference type="EC" id="2.7.1.71"/>
    </reaction>
</comment>
<keyword evidence="8 11" id="KW-0067">ATP-binding</keyword>
<gene>
    <name evidence="11" type="primary">aroK</name>
    <name evidence="12" type="ORF">A2140_09310</name>
</gene>
<organism evidence="12 13">
    <name type="scientific">Candidatus Muproteobacteria bacterium RBG_16_62_13</name>
    <dbReference type="NCBI Taxonomy" id="1817756"/>
    <lineage>
        <taxon>Bacteria</taxon>
        <taxon>Pseudomonadati</taxon>
        <taxon>Pseudomonadota</taxon>
        <taxon>Candidatus Muproteobacteria</taxon>
    </lineage>
</organism>
<dbReference type="CDD" id="cd00464">
    <property type="entry name" value="SK"/>
    <property type="match status" value="1"/>
</dbReference>
<keyword evidence="11" id="KW-0479">Metal-binding</keyword>
<evidence type="ECO:0000313" key="12">
    <source>
        <dbReference type="EMBL" id="OGI38444.1"/>
    </source>
</evidence>
<dbReference type="PANTHER" id="PTHR21087">
    <property type="entry name" value="SHIKIMATE KINASE"/>
    <property type="match status" value="1"/>
</dbReference>
<dbReference type="Pfam" id="PF01202">
    <property type="entry name" value="SKI"/>
    <property type="match status" value="1"/>
</dbReference>
<keyword evidence="7 11" id="KW-0418">Kinase</keyword>
<feature type="binding site" evidence="11">
    <location>
        <position position="167"/>
    </location>
    <ligand>
        <name>ATP</name>
        <dbReference type="ChEBI" id="CHEBI:30616"/>
    </ligand>
</feature>
<dbReference type="GO" id="GO:0009073">
    <property type="term" value="P:aromatic amino acid family biosynthetic process"/>
    <property type="evidence" value="ECO:0007669"/>
    <property type="project" value="UniProtKB-KW"/>
</dbReference>
<feature type="binding site" evidence="11">
    <location>
        <position position="150"/>
    </location>
    <ligand>
        <name>substrate</name>
    </ligand>
</feature>
<accession>A0A1F6SZZ4</accession>
<comment type="subunit">
    <text evidence="11">Monomer.</text>
</comment>
<evidence type="ECO:0000256" key="8">
    <source>
        <dbReference type="ARBA" id="ARBA00022840"/>
    </source>
</evidence>
<dbReference type="GO" id="GO:0005524">
    <property type="term" value="F:ATP binding"/>
    <property type="evidence" value="ECO:0007669"/>
    <property type="project" value="UniProtKB-UniRule"/>
</dbReference>
<dbReference type="InterPro" id="IPR000623">
    <property type="entry name" value="Shikimate_kinase/TSH1"/>
</dbReference>
<evidence type="ECO:0000256" key="1">
    <source>
        <dbReference type="ARBA" id="ARBA00004842"/>
    </source>
</evidence>
<dbReference type="InterPro" id="IPR031322">
    <property type="entry name" value="Shikimate/glucono_kinase"/>
</dbReference>
<dbReference type="PROSITE" id="PS01128">
    <property type="entry name" value="SHIKIMATE_KINASE"/>
    <property type="match status" value="1"/>
</dbReference>
<evidence type="ECO:0000256" key="4">
    <source>
        <dbReference type="ARBA" id="ARBA00022605"/>
    </source>
</evidence>
<keyword evidence="11" id="KW-0963">Cytoplasm</keyword>
<keyword evidence="6 11" id="KW-0547">Nucleotide-binding</keyword>
<dbReference type="GO" id="GO:0005829">
    <property type="term" value="C:cytosol"/>
    <property type="evidence" value="ECO:0007669"/>
    <property type="project" value="TreeGrafter"/>
</dbReference>
<dbReference type="EC" id="2.7.1.71" evidence="3 11"/>
<dbReference type="InterPro" id="IPR023000">
    <property type="entry name" value="Shikimate_kinase_CS"/>
</dbReference>
<dbReference type="PANTHER" id="PTHR21087:SF16">
    <property type="entry name" value="SHIKIMATE KINASE 1, CHLOROPLASTIC"/>
    <property type="match status" value="1"/>
</dbReference>
<dbReference type="Gene3D" id="3.40.50.300">
    <property type="entry name" value="P-loop containing nucleotide triphosphate hydrolases"/>
    <property type="match status" value="1"/>
</dbReference>
<dbReference type="GO" id="GO:0004765">
    <property type="term" value="F:shikimate kinase activity"/>
    <property type="evidence" value="ECO:0007669"/>
    <property type="project" value="UniProtKB-UniRule"/>
</dbReference>
<feature type="binding site" evidence="11">
    <location>
        <position position="47"/>
    </location>
    <ligand>
        <name>substrate</name>
    </ligand>
</feature>
<feature type="binding site" evidence="11">
    <location>
        <position position="71"/>
    </location>
    <ligand>
        <name>substrate</name>
    </ligand>
</feature>
<dbReference type="GO" id="GO:0009423">
    <property type="term" value="P:chorismate biosynthetic process"/>
    <property type="evidence" value="ECO:0007669"/>
    <property type="project" value="UniProtKB-UniRule"/>
</dbReference>
<dbReference type="AlphaFoldDB" id="A0A1F6SZZ4"/>
<keyword evidence="9 11" id="KW-0057">Aromatic amino acid biosynthesis</keyword>
<comment type="pathway">
    <text evidence="1 11">Metabolic intermediate biosynthesis; chorismate biosynthesis; chorismate from D-erythrose 4-phosphate and phosphoenolpyruvate: step 5/7.</text>
</comment>
<feature type="binding site" evidence="11">
    <location>
        <position position="29"/>
    </location>
    <ligand>
        <name>Mg(2+)</name>
        <dbReference type="ChEBI" id="CHEBI:18420"/>
    </ligand>
</feature>
<evidence type="ECO:0000256" key="3">
    <source>
        <dbReference type="ARBA" id="ARBA00012154"/>
    </source>
</evidence>
<dbReference type="GO" id="GO:0008652">
    <property type="term" value="P:amino acid biosynthetic process"/>
    <property type="evidence" value="ECO:0007669"/>
    <property type="project" value="UniProtKB-KW"/>
</dbReference>
<reference evidence="12 13" key="1">
    <citation type="journal article" date="2016" name="Nat. Commun.">
        <title>Thousands of microbial genomes shed light on interconnected biogeochemical processes in an aquifer system.</title>
        <authorList>
            <person name="Anantharaman K."/>
            <person name="Brown C.T."/>
            <person name="Hug L.A."/>
            <person name="Sharon I."/>
            <person name="Castelle C.J."/>
            <person name="Probst A.J."/>
            <person name="Thomas B.C."/>
            <person name="Singh A."/>
            <person name="Wilkins M.J."/>
            <person name="Karaoz U."/>
            <person name="Brodie E.L."/>
            <person name="Williams K.H."/>
            <person name="Hubbard S.S."/>
            <person name="Banfield J.F."/>
        </authorList>
    </citation>
    <scope>NUCLEOTIDE SEQUENCE [LARGE SCALE GENOMIC DNA]</scope>
</reference>
<dbReference type="GO" id="GO:0000287">
    <property type="term" value="F:magnesium ion binding"/>
    <property type="evidence" value="ECO:0007669"/>
    <property type="project" value="UniProtKB-UniRule"/>
</dbReference>